<protein>
    <recommendedName>
        <fullName evidence="3">RNase H type-1 domain-containing protein</fullName>
    </recommendedName>
</protein>
<gene>
    <name evidence="1" type="ORF">AVEN_52995_1</name>
</gene>
<dbReference type="Proteomes" id="UP000499080">
    <property type="component" value="Unassembled WGS sequence"/>
</dbReference>
<proteinExistence type="predicted"/>
<dbReference type="EMBL" id="BGPR01010155">
    <property type="protein sequence ID" value="GBN44567.1"/>
    <property type="molecule type" value="Genomic_DNA"/>
</dbReference>
<dbReference type="InterPro" id="IPR036397">
    <property type="entry name" value="RNaseH_sf"/>
</dbReference>
<dbReference type="OrthoDB" id="6497161at2759"/>
<sequence length="132" mass="14986">MGLNGMTKWAVEQFVLTILVKFKVSVRLSNNASVFIAEAVAILETIKKILHNDHVYYIFTDSRSVLMALASCSVQTTIIEEIKSLLKNKRNFKMCWIKPAWASVAMKLPILWLRRPQKGKSLILMSDTLKCG</sequence>
<evidence type="ECO:0000313" key="2">
    <source>
        <dbReference type="Proteomes" id="UP000499080"/>
    </source>
</evidence>
<evidence type="ECO:0008006" key="3">
    <source>
        <dbReference type="Google" id="ProtNLM"/>
    </source>
</evidence>
<accession>A0A4Y2P2M9</accession>
<dbReference type="InterPro" id="IPR012337">
    <property type="entry name" value="RNaseH-like_sf"/>
</dbReference>
<dbReference type="SUPFAM" id="SSF53098">
    <property type="entry name" value="Ribonuclease H-like"/>
    <property type="match status" value="1"/>
</dbReference>
<comment type="caution">
    <text evidence="1">The sequence shown here is derived from an EMBL/GenBank/DDBJ whole genome shotgun (WGS) entry which is preliminary data.</text>
</comment>
<evidence type="ECO:0000313" key="1">
    <source>
        <dbReference type="EMBL" id="GBN44567.1"/>
    </source>
</evidence>
<name>A0A4Y2P2M9_ARAVE</name>
<dbReference type="AlphaFoldDB" id="A0A4Y2P2M9"/>
<organism evidence="1 2">
    <name type="scientific">Araneus ventricosus</name>
    <name type="common">Orbweaver spider</name>
    <name type="synonym">Epeira ventricosa</name>
    <dbReference type="NCBI Taxonomy" id="182803"/>
    <lineage>
        <taxon>Eukaryota</taxon>
        <taxon>Metazoa</taxon>
        <taxon>Ecdysozoa</taxon>
        <taxon>Arthropoda</taxon>
        <taxon>Chelicerata</taxon>
        <taxon>Arachnida</taxon>
        <taxon>Araneae</taxon>
        <taxon>Araneomorphae</taxon>
        <taxon>Entelegynae</taxon>
        <taxon>Araneoidea</taxon>
        <taxon>Araneidae</taxon>
        <taxon>Araneus</taxon>
    </lineage>
</organism>
<keyword evidence="2" id="KW-1185">Reference proteome</keyword>
<reference evidence="1 2" key="1">
    <citation type="journal article" date="2019" name="Sci. Rep.">
        <title>Orb-weaving spider Araneus ventricosus genome elucidates the spidroin gene catalogue.</title>
        <authorList>
            <person name="Kono N."/>
            <person name="Nakamura H."/>
            <person name="Ohtoshi R."/>
            <person name="Moran D.A.P."/>
            <person name="Shinohara A."/>
            <person name="Yoshida Y."/>
            <person name="Fujiwara M."/>
            <person name="Mori M."/>
            <person name="Tomita M."/>
            <person name="Arakawa K."/>
        </authorList>
    </citation>
    <scope>NUCLEOTIDE SEQUENCE [LARGE SCALE GENOMIC DNA]</scope>
</reference>
<dbReference type="Gene3D" id="3.30.420.10">
    <property type="entry name" value="Ribonuclease H-like superfamily/Ribonuclease H"/>
    <property type="match status" value="1"/>
</dbReference>
<dbReference type="GO" id="GO:0003676">
    <property type="term" value="F:nucleic acid binding"/>
    <property type="evidence" value="ECO:0007669"/>
    <property type="project" value="InterPro"/>
</dbReference>